<dbReference type="eggNOG" id="COG0526">
    <property type="taxonomic scope" value="Bacteria"/>
</dbReference>
<evidence type="ECO:0000313" key="10">
    <source>
        <dbReference type="Proteomes" id="UP000008207"/>
    </source>
</evidence>
<dbReference type="Pfam" id="PF02683">
    <property type="entry name" value="DsbD_TM"/>
    <property type="match status" value="1"/>
</dbReference>
<dbReference type="PROSITE" id="PS51352">
    <property type="entry name" value="THIOREDOXIN_2"/>
    <property type="match status" value="1"/>
</dbReference>
<dbReference type="KEGG" id="mno:Mnod_0814"/>
<keyword evidence="3 7" id="KW-0812">Transmembrane</keyword>
<organism evidence="9 10">
    <name type="scientific">Methylobacterium nodulans (strain LMG 21967 / CNCM I-2342 / ORS 2060)</name>
    <dbReference type="NCBI Taxonomy" id="460265"/>
    <lineage>
        <taxon>Bacteria</taxon>
        <taxon>Pseudomonadati</taxon>
        <taxon>Pseudomonadota</taxon>
        <taxon>Alphaproteobacteria</taxon>
        <taxon>Hyphomicrobiales</taxon>
        <taxon>Methylobacteriaceae</taxon>
        <taxon>Methylobacterium</taxon>
    </lineage>
</organism>
<dbReference type="PANTHER" id="PTHR42852">
    <property type="entry name" value="THIOL:DISULFIDE INTERCHANGE PROTEIN DSBE"/>
    <property type="match status" value="1"/>
</dbReference>
<dbReference type="OrthoDB" id="9811352at2"/>
<dbReference type="HOGENOM" id="CLU_033708_0_0_5"/>
<evidence type="ECO:0000256" key="3">
    <source>
        <dbReference type="ARBA" id="ARBA00022692"/>
    </source>
</evidence>
<dbReference type="Pfam" id="PF17991">
    <property type="entry name" value="Thioredoxin_10"/>
    <property type="match status" value="1"/>
</dbReference>
<dbReference type="GO" id="GO:0016209">
    <property type="term" value="F:antioxidant activity"/>
    <property type="evidence" value="ECO:0007669"/>
    <property type="project" value="InterPro"/>
</dbReference>
<dbReference type="InterPro" id="IPR041017">
    <property type="entry name" value="Thioredoxin_10"/>
</dbReference>
<dbReference type="Gene3D" id="2.60.120.260">
    <property type="entry name" value="Galactose-binding domain-like"/>
    <property type="match status" value="1"/>
</dbReference>
<dbReference type="AlphaFoldDB" id="B8IGE4"/>
<feature type="transmembrane region" description="Helical" evidence="7">
    <location>
        <begin position="161"/>
        <end position="185"/>
    </location>
</feature>
<dbReference type="RefSeq" id="WP_015927548.1">
    <property type="nucleotide sequence ID" value="NC_011894.1"/>
</dbReference>
<comment type="subcellular location">
    <subcellularLocation>
        <location evidence="1">Cell membrane</location>
        <topology evidence="1">Multi-pass membrane protein</topology>
    </subcellularLocation>
</comment>
<keyword evidence="2" id="KW-1003">Cell membrane</keyword>
<evidence type="ECO:0000256" key="6">
    <source>
        <dbReference type="ARBA" id="ARBA00023136"/>
    </source>
</evidence>
<dbReference type="eggNOG" id="COG0785">
    <property type="taxonomic scope" value="Bacteria"/>
</dbReference>
<keyword evidence="5 7" id="KW-1133">Transmembrane helix</keyword>
<evidence type="ECO:0000256" key="5">
    <source>
        <dbReference type="ARBA" id="ARBA00022989"/>
    </source>
</evidence>
<dbReference type="GO" id="GO:0017004">
    <property type="term" value="P:cytochrome complex assembly"/>
    <property type="evidence" value="ECO:0007669"/>
    <property type="project" value="UniProtKB-KW"/>
</dbReference>
<accession>B8IGE4</accession>
<dbReference type="PANTHER" id="PTHR42852:SF13">
    <property type="entry name" value="PROTEIN DIPZ"/>
    <property type="match status" value="1"/>
</dbReference>
<evidence type="ECO:0000256" key="1">
    <source>
        <dbReference type="ARBA" id="ARBA00004651"/>
    </source>
</evidence>
<dbReference type="GO" id="GO:0016491">
    <property type="term" value="F:oxidoreductase activity"/>
    <property type="evidence" value="ECO:0007669"/>
    <property type="project" value="InterPro"/>
</dbReference>
<feature type="transmembrane region" description="Helical" evidence="7">
    <location>
        <begin position="40"/>
        <end position="64"/>
    </location>
</feature>
<dbReference type="CDD" id="cd03012">
    <property type="entry name" value="TlpA_like_DipZ_like"/>
    <property type="match status" value="1"/>
</dbReference>
<sequence>MTLFVISYLAGVLTILSPCILPVLPFVFARSDQPFSRSTLPMLIGMVATFASIATLAAVGGSWAVHVNEAGRAVALALLALFSVTLLSRRAAAVLTAPVVRLGSDLSDRAGRQAAGAAGSSLLLGMATGLLWAPCAGPILGLVLTGAALRGADVETTLLLATYAAGAATSLAVAALAGGSVLAAMKRWLGVGERLRQGLGLAMLAALAAVALGSDTGLLARLSFATTTKLEQALVDGLGGATASTGAVQDADAARSADATPGRYRSRLPVEGRFPSLDGAVQWLNGGPQTVYQLRGKVVLVHFWTYSCINCIRTIPFVRAWAETYRDKGLVVIGVHAPEFAFERNLDNVSSAIQKFSLSYPVAVDNDFRLWRAFRNSYWPALYFIDAEGRVRHHHFGEGEYARSERVIQDLLAEAAGHRNADARLTAPGAHGAELAPDLRRLRSGETYLGHAKAENFVSPEGVEPDAARDYTSGQPRLNEWSLAGNWTVLPEQAGLNRAGGAITYRFRARDLHLVLGPGPAGRPVRFVVTLDGEAPGADHGADVDRSGHGVVSEARLYQLVRQTGDVGERTFAIRFLDPGVEAFAFTFG</sequence>
<dbReference type="Gene3D" id="3.40.30.10">
    <property type="entry name" value="Glutaredoxin"/>
    <property type="match status" value="1"/>
</dbReference>
<evidence type="ECO:0000256" key="7">
    <source>
        <dbReference type="SAM" id="Phobius"/>
    </source>
</evidence>
<evidence type="ECO:0000313" key="9">
    <source>
        <dbReference type="EMBL" id="ACL55844.1"/>
    </source>
</evidence>
<dbReference type="InterPro" id="IPR050553">
    <property type="entry name" value="Thioredoxin_ResA/DsbE_sf"/>
</dbReference>
<protein>
    <submittedName>
        <fullName evidence="9">Cytochrome c biogenesis protein transmembrane region</fullName>
    </submittedName>
</protein>
<dbReference type="SUPFAM" id="SSF52833">
    <property type="entry name" value="Thioredoxin-like"/>
    <property type="match status" value="1"/>
</dbReference>
<dbReference type="InterPro" id="IPR013766">
    <property type="entry name" value="Thioredoxin_domain"/>
</dbReference>
<keyword evidence="4" id="KW-0201">Cytochrome c-type biogenesis</keyword>
<evidence type="ECO:0000256" key="4">
    <source>
        <dbReference type="ARBA" id="ARBA00022748"/>
    </source>
</evidence>
<evidence type="ECO:0000259" key="8">
    <source>
        <dbReference type="PROSITE" id="PS51352"/>
    </source>
</evidence>
<proteinExistence type="predicted"/>
<evidence type="ECO:0000256" key="2">
    <source>
        <dbReference type="ARBA" id="ARBA00022475"/>
    </source>
</evidence>
<name>B8IGE4_METNO</name>
<gene>
    <name evidence="9" type="ordered locus">Mnod_0814</name>
</gene>
<keyword evidence="6 7" id="KW-0472">Membrane</keyword>
<dbReference type="GO" id="GO:0005886">
    <property type="term" value="C:plasma membrane"/>
    <property type="evidence" value="ECO:0007669"/>
    <property type="project" value="UniProtKB-SubCell"/>
</dbReference>
<reference evidence="9 10" key="1">
    <citation type="submission" date="2009-01" db="EMBL/GenBank/DDBJ databases">
        <title>Complete sequence of chromosome of Methylobacterium nodulans ORS 2060.</title>
        <authorList>
            <consortium name="US DOE Joint Genome Institute"/>
            <person name="Lucas S."/>
            <person name="Copeland A."/>
            <person name="Lapidus A."/>
            <person name="Glavina del Rio T."/>
            <person name="Dalin E."/>
            <person name="Tice H."/>
            <person name="Bruce D."/>
            <person name="Goodwin L."/>
            <person name="Pitluck S."/>
            <person name="Sims D."/>
            <person name="Brettin T."/>
            <person name="Detter J.C."/>
            <person name="Han C."/>
            <person name="Larimer F."/>
            <person name="Land M."/>
            <person name="Hauser L."/>
            <person name="Kyrpides N."/>
            <person name="Ivanova N."/>
            <person name="Marx C.J."/>
            <person name="Richardson P."/>
        </authorList>
    </citation>
    <scope>NUCLEOTIDE SEQUENCE [LARGE SCALE GENOMIC DNA]</scope>
    <source>
        <strain evidence="10">LMG 21967 / CNCM I-2342 / ORS 2060</strain>
    </source>
</reference>
<feature type="transmembrane region" description="Helical" evidence="7">
    <location>
        <begin position="6"/>
        <end position="28"/>
    </location>
</feature>
<feature type="domain" description="Thioredoxin" evidence="8">
    <location>
        <begin position="246"/>
        <end position="413"/>
    </location>
</feature>
<dbReference type="Proteomes" id="UP000008207">
    <property type="component" value="Chromosome"/>
</dbReference>
<dbReference type="STRING" id="460265.Mnod_0814"/>
<keyword evidence="10" id="KW-1185">Reference proteome</keyword>
<dbReference type="Pfam" id="PF00578">
    <property type="entry name" value="AhpC-TSA"/>
    <property type="match status" value="1"/>
</dbReference>
<dbReference type="InterPro" id="IPR003834">
    <property type="entry name" value="Cyt_c_assmbl_TM_dom"/>
</dbReference>
<feature type="transmembrane region" description="Helical" evidence="7">
    <location>
        <begin position="122"/>
        <end position="149"/>
    </location>
</feature>
<dbReference type="InterPro" id="IPR036249">
    <property type="entry name" value="Thioredoxin-like_sf"/>
</dbReference>
<dbReference type="InterPro" id="IPR000866">
    <property type="entry name" value="AhpC/TSA"/>
</dbReference>
<feature type="transmembrane region" description="Helical" evidence="7">
    <location>
        <begin position="197"/>
        <end position="220"/>
    </location>
</feature>
<dbReference type="EMBL" id="CP001349">
    <property type="protein sequence ID" value="ACL55844.1"/>
    <property type="molecule type" value="Genomic_DNA"/>
</dbReference>